<dbReference type="AlphaFoldDB" id="A0A0C3TD80"/>
<organism evidence="1 2">
    <name type="scientific">Guillardia theta (strain CCMP2712)</name>
    <name type="common">Cryptophyte</name>
    <dbReference type="NCBI Taxonomy" id="905079"/>
    <lineage>
        <taxon>Eukaryota</taxon>
        <taxon>Cryptophyceae</taxon>
        <taxon>Pyrenomonadales</taxon>
        <taxon>Geminigeraceae</taxon>
        <taxon>Guillardia</taxon>
    </lineage>
</organism>
<dbReference type="OMA" id="HSTYVEG"/>
<dbReference type="Proteomes" id="UP000011087">
    <property type="component" value="Unassembled WGS sequence"/>
</dbReference>
<keyword evidence="2" id="KW-1185">Reference proteome</keyword>
<accession>A0A0C3TD80</accession>
<dbReference type="EnsemblProtists" id="EKX41868">
    <property type="protein sequence ID" value="EKX41868"/>
    <property type="gene ID" value="GUITHDRAFT_74415"/>
</dbReference>
<evidence type="ECO:0000313" key="1">
    <source>
        <dbReference type="EnsemblProtists" id="EKX41868"/>
    </source>
</evidence>
<name>A0A0C3TD80_GUITC</name>
<protein>
    <recommendedName>
        <fullName evidence="3">Metal-binding protein</fullName>
    </recommendedName>
</protein>
<proteinExistence type="predicted"/>
<reference evidence="2" key="2">
    <citation type="submission" date="2012-11" db="EMBL/GenBank/DDBJ databases">
        <authorList>
            <person name="Kuo A."/>
            <person name="Curtis B.A."/>
            <person name="Tanifuji G."/>
            <person name="Burki F."/>
            <person name="Gruber A."/>
            <person name="Irimia M."/>
            <person name="Maruyama S."/>
            <person name="Arias M.C."/>
            <person name="Ball S.G."/>
            <person name="Gile G.H."/>
            <person name="Hirakawa Y."/>
            <person name="Hopkins J.F."/>
            <person name="Rensing S.A."/>
            <person name="Schmutz J."/>
            <person name="Symeonidi A."/>
            <person name="Elias M."/>
            <person name="Eveleigh R.J."/>
            <person name="Herman E.K."/>
            <person name="Klute M.J."/>
            <person name="Nakayama T."/>
            <person name="Obornik M."/>
            <person name="Reyes-Prieto A."/>
            <person name="Armbrust E.V."/>
            <person name="Aves S.J."/>
            <person name="Beiko R.G."/>
            <person name="Coutinho P."/>
            <person name="Dacks J.B."/>
            <person name="Durnford D.G."/>
            <person name="Fast N.M."/>
            <person name="Green B.R."/>
            <person name="Grisdale C."/>
            <person name="Hempe F."/>
            <person name="Henrissat B."/>
            <person name="Hoppner M.P."/>
            <person name="Ishida K.-I."/>
            <person name="Kim E."/>
            <person name="Koreny L."/>
            <person name="Kroth P.G."/>
            <person name="Liu Y."/>
            <person name="Malik S.-B."/>
            <person name="Maier U.G."/>
            <person name="McRose D."/>
            <person name="Mock T."/>
            <person name="Neilson J.A."/>
            <person name="Onodera N.T."/>
            <person name="Poole A.M."/>
            <person name="Pritham E.J."/>
            <person name="Richards T.A."/>
            <person name="Rocap G."/>
            <person name="Roy S.W."/>
            <person name="Sarai C."/>
            <person name="Schaack S."/>
            <person name="Shirato S."/>
            <person name="Slamovits C.H."/>
            <person name="Spencer D.F."/>
            <person name="Suzuki S."/>
            <person name="Worden A.Z."/>
            <person name="Zauner S."/>
            <person name="Barry K."/>
            <person name="Bell C."/>
            <person name="Bharti A.K."/>
            <person name="Crow J.A."/>
            <person name="Grimwood J."/>
            <person name="Kramer R."/>
            <person name="Lindquist E."/>
            <person name="Lucas S."/>
            <person name="Salamov A."/>
            <person name="McFadden G.I."/>
            <person name="Lane C.E."/>
            <person name="Keeling P.J."/>
            <person name="Gray M.W."/>
            <person name="Grigoriev I.V."/>
            <person name="Archibald J.M."/>
        </authorList>
    </citation>
    <scope>NUCLEOTIDE SEQUENCE</scope>
    <source>
        <strain evidence="2">CCMP2712</strain>
    </source>
</reference>
<evidence type="ECO:0000313" key="2">
    <source>
        <dbReference type="Proteomes" id="UP000011087"/>
    </source>
</evidence>
<dbReference type="Pfam" id="PF09876">
    <property type="entry name" value="DUF2103"/>
    <property type="match status" value="1"/>
</dbReference>
<dbReference type="InterPro" id="IPR018664">
    <property type="entry name" value="DUF2103_metal-binding"/>
</dbReference>
<evidence type="ECO:0008006" key="3">
    <source>
        <dbReference type="Google" id="ProtNLM"/>
    </source>
</evidence>
<reference evidence="2" key="1">
    <citation type="journal article" date="2012" name="Nature">
        <title>Algal genomes reveal evolutionary mosaicism and the fate of nucleomorphs.</title>
        <authorList>
            <consortium name="DOE Joint Genome Institute"/>
            <person name="Curtis B.A."/>
            <person name="Tanifuji G."/>
            <person name="Burki F."/>
            <person name="Gruber A."/>
            <person name="Irimia M."/>
            <person name="Maruyama S."/>
            <person name="Arias M.C."/>
            <person name="Ball S.G."/>
            <person name="Gile G.H."/>
            <person name="Hirakawa Y."/>
            <person name="Hopkins J.F."/>
            <person name="Kuo A."/>
            <person name="Rensing S.A."/>
            <person name="Schmutz J."/>
            <person name="Symeonidi A."/>
            <person name="Elias M."/>
            <person name="Eveleigh R.J."/>
            <person name="Herman E.K."/>
            <person name="Klute M.J."/>
            <person name="Nakayama T."/>
            <person name="Obornik M."/>
            <person name="Reyes-Prieto A."/>
            <person name="Armbrust E.V."/>
            <person name="Aves S.J."/>
            <person name="Beiko R.G."/>
            <person name="Coutinho P."/>
            <person name="Dacks J.B."/>
            <person name="Durnford D.G."/>
            <person name="Fast N.M."/>
            <person name="Green B.R."/>
            <person name="Grisdale C.J."/>
            <person name="Hempel F."/>
            <person name="Henrissat B."/>
            <person name="Hoppner M.P."/>
            <person name="Ishida K."/>
            <person name="Kim E."/>
            <person name="Koreny L."/>
            <person name="Kroth P.G."/>
            <person name="Liu Y."/>
            <person name="Malik S.B."/>
            <person name="Maier U.G."/>
            <person name="McRose D."/>
            <person name="Mock T."/>
            <person name="Neilson J.A."/>
            <person name="Onodera N.T."/>
            <person name="Poole A.M."/>
            <person name="Pritham E.J."/>
            <person name="Richards T.A."/>
            <person name="Rocap G."/>
            <person name="Roy S.W."/>
            <person name="Sarai C."/>
            <person name="Schaack S."/>
            <person name="Shirato S."/>
            <person name="Slamovits C.H."/>
            <person name="Spencer D.F."/>
            <person name="Suzuki S."/>
            <person name="Worden A.Z."/>
            <person name="Zauner S."/>
            <person name="Barry K."/>
            <person name="Bell C."/>
            <person name="Bharti A.K."/>
            <person name="Crow J.A."/>
            <person name="Grimwood J."/>
            <person name="Kramer R."/>
            <person name="Lindquist E."/>
            <person name="Lucas S."/>
            <person name="Salamov A."/>
            <person name="McFadden G.I."/>
            <person name="Lane C.E."/>
            <person name="Keeling P.J."/>
            <person name="Gray M.W."/>
            <person name="Grigoriev I.V."/>
            <person name="Archibald J.M."/>
        </authorList>
    </citation>
    <scope>NUCLEOTIDE SEQUENCE</scope>
    <source>
        <strain evidence="2">CCMP2712</strain>
    </source>
</reference>
<reference evidence="1" key="3">
    <citation type="submission" date="2016-03" db="UniProtKB">
        <authorList>
            <consortium name="EnsemblProtists"/>
        </authorList>
    </citation>
    <scope>IDENTIFICATION</scope>
</reference>
<sequence length="92" mass="10165">MGEGRLVLNHSTHLPGIIPVLQRLAAIKGINTIVPGRLSRYVYNCHKLTLRISTETDTGFKLIARKGTQAQEVFIVGDLEHETLEGAIAWCL</sequence>